<dbReference type="PROSITE" id="PS51796">
    <property type="entry name" value="MSS4"/>
    <property type="match status" value="1"/>
</dbReference>
<organism evidence="5 6">
    <name type="scientific">Hypholoma sublateritium (strain FD-334 SS-4)</name>
    <dbReference type="NCBI Taxonomy" id="945553"/>
    <lineage>
        <taxon>Eukaryota</taxon>
        <taxon>Fungi</taxon>
        <taxon>Dikarya</taxon>
        <taxon>Basidiomycota</taxon>
        <taxon>Agaricomycotina</taxon>
        <taxon>Agaricomycetes</taxon>
        <taxon>Agaricomycetidae</taxon>
        <taxon>Agaricales</taxon>
        <taxon>Agaricineae</taxon>
        <taxon>Strophariaceae</taxon>
        <taxon>Hypholoma</taxon>
    </lineage>
</organism>
<dbReference type="OMA" id="RDECRSI"/>
<accession>A0A0D2KUE9</accession>
<gene>
    <name evidence="5" type="ORF">HYPSUDRAFT_145216</name>
</gene>
<dbReference type="InterPro" id="IPR007515">
    <property type="entry name" value="Mss4"/>
</dbReference>
<name>A0A0D2KUE9_HYPSF</name>
<dbReference type="Proteomes" id="UP000054270">
    <property type="component" value="Unassembled WGS sequence"/>
</dbReference>
<protein>
    <recommendedName>
        <fullName evidence="7">Mss4-like protein</fullName>
    </recommendedName>
</protein>
<dbReference type="GO" id="GO:0005829">
    <property type="term" value="C:cytosol"/>
    <property type="evidence" value="ECO:0007669"/>
    <property type="project" value="TreeGrafter"/>
</dbReference>
<dbReference type="GO" id="GO:0006892">
    <property type="term" value="P:post-Golgi vesicle-mediated transport"/>
    <property type="evidence" value="ECO:0007669"/>
    <property type="project" value="TreeGrafter"/>
</dbReference>
<evidence type="ECO:0000313" key="6">
    <source>
        <dbReference type="Proteomes" id="UP000054270"/>
    </source>
</evidence>
<evidence type="ECO:0000256" key="4">
    <source>
        <dbReference type="SAM" id="MobiDB-lite"/>
    </source>
</evidence>
<dbReference type="GO" id="GO:0007264">
    <property type="term" value="P:small GTPase-mediated signal transduction"/>
    <property type="evidence" value="ECO:0007669"/>
    <property type="project" value="InterPro"/>
</dbReference>
<evidence type="ECO:0000256" key="3">
    <source>
        <dbReference type="ARBA" id="ARBA00022927"/>
    </source>
</evidence>
<dbReference type="InterPro" id="IPR011057">
    <property type="entry name" value="Mss4-like_sf"/>
</dbReference>
<dbReference type="OrthoDB" id="30840at2759"/>
<feature type="region of interest" description="Disordered" evidence="4">
    <location>
        <begin position="1"/>
        <end position="20"/>
    </location>
</feature>
<dbReference type="AlphaFoldDB" id="A0A0D2KUE9"/>
<dbReference type="GO" id="GO:0015031">
    <property type="term" value="P:protein transport"/>
    <property type="evidence" value="ECO:0007669"/>
    <property type="project" value="UniProtKB-KW"/>
</dbReference>
<keyword evidence="2" id="KW-0344">Guanine-nucleotide releasing factor</keyword>
<dbReference type="GO" id="GO:0016020">
    <property type="term" value="C:membrane"/>
    <property type="evidence" value="ECO:0007669"/>
    <property type="project" value="TreeGrafter"/>
</dbReference>
<keyword evidence="3" id="KW-0653">Protein transport</keyword>
<dbReference type="Gene3D" id="2.170.150.10">
    <property type="entry name" value="Metal Binding Protein, Guanine Nucleotide Exchange Factor, Chain A"/>
    <property type="match status" value="1"/>
</dbReference>
<keyword evidence="1" id="KW-0813">Transport</keyword>
<dbReference type="PANTHER" id="PTHR13276:SF0">
    <property type="entry name" value="GUANINE NUCLEOTIDE EXCHANGE FACTOR MSS4"/>
    <property type="match status" value="1"/>
</dbReference>
<sequence length="182" mass="19854">MRKALISQPTEPDVEVRDGHHDVPAGIFEALKRRRAAPASKLVSDFEGGVSDLIQSADEASGTSRNKHDLLCPRAKCGSLILRAGVGKWVERASVQMEPLGTQSPDLAALPTPPETAQWWLITPSPMEFENVGFTRPVQSLTELGRKIKLLTCAECDLGPLGWSQEGGTEFWLACSRVAYRS</sequence>
<evidence type="ECO:0000256" key="1">
    <source>
        <dbReference type="ARBA" id="ARBA00022448"/>
    </source>
</evidence>
<dbReference type="Pfam" id="PF04421">
    <property type="entry name" value="Mss4"/>
    <property type="match status" value="1"/>
</dbReference>
<keyword evidence="6" id="KW-1185">Reference proteome</keyword>
<proteinExistence type="predicted"/>
<evidence type="ECO:0000313" key="5">
    <source>
        <dbReference type="EMBL" id="KJA18247.1"/>
    </source>
</evidence>
<evidence type="ECO:0000256" key="2">
    <source>
        <dbReference type="ARBA" id="ARBA00022658"/>
    </source>
</evidence>
<dbReference type="PANTHER" id="PTHR13276">
    <property type="entry name" value="GUANINE NUCLEOTIDE EXCHANGE FACTOR MSS4"/>
    <property type="match status" value="1"/>
</dbReference>
<dbReference type="InterPro" id="IPR011323">
    <property type="entry name" value="Mss4/transl-control_tumour"/>
</dbReference>
<dbReference type="EMBL" id="KN817591">
    <property type="protein sequence ID" value="KJA18247.1"/>
    <property type="molecule type" value="Genomic_DNA"/>
</dbReference>
<dbReference type="GO" id="GO:0005085">
    <property type="term" value="F:guanyl-nucleotide exchange factor activity"/>
    <property type="evidence" value="ECO:0007669"/>
    <property type="project" value="UniProtKB-KW"/>
</dbReference>
<dbReference type="SUPFAM" id="SSF51316">
    <property type="entry name" value="Mss4-like"/>
    <property type="match status" value="1"/>
</dbReference>
<dbReference type="STRING" id="945553.A0A0D2KUE9"/>
<dbReference type="GO" id="GO:0008270">
    <property type="term" value="F:zinc ion binding"/>
    <property type="evidence" value="ECO:0007669"/>
    <property type="project" value="TreeGrafter"/>
</dbReference>
<reference evidence="6" key="1">
    <citation type="submission" date="2014-04" db="EMBL/GenBank/DDBJ databases">
        <title>Evolutionary Origins and Diversification of the Mycorrhizal Mutualists.</title>
        <authorList>
            <consortium name="DOE Joint Genome Institute"/>
            <consortium name="Mycorrhizal Genomics Consortium"/>
            <person name="Kohler A."/>
            <person name="Kuo A."/>
            <person name="Nagy L.G."/>
            <person name="Floudas D."/>
            <person name="Copeland A."/>
            <person name="Barry K.W."/>
            <person name="Cichocki N."/>
            <person name="Veneault-Fourrey C."/>
            <person name="LaButti K."/>
            <person name="Lindquist E.A."/>
            <person name="Lipzen A."/>
            <person name="Lundell T."/>
            <person name="Morin E."/>
            <person name="Murat C."/>
            <person name="Riley R."/>
            <person name="Ohm R."/>
            <person name="Sun H."/>
            <person name="Tunlid A."/>
            <person name="Henrissat B."/>
            <person name="Grigoriev I.V."/>
            <person name="Hibbett D.S."/>
            <person name="Martin F."/>
        </authorList>
    </citation>
    <scope>NUCLEOTIDE SEQUENCE [LARGE SCALE GENOMIC DNA]</scope>
    <source>
        <strain evidence="6">FD-334 SS-4</strain>
    </source>
</reference>
<evidence type="ECO:0008006" key="7">
    <source>
        <dbReference type="Google" id="ProtNLM"/>
    </source>
</evidence>